<dbReference type="InterPro" id="IPR008011">
    <property type="entry name" value="Complex1_LYR_dom"/>
</dbReference>
<feature type="domain" description="Complex 1 LYR protein" evidence="1">
    <location>
        <begin position="5"/>
        <end position="52"/>
    </location>
</feature>
<organism evidence="2 3">
    <name type="scientific">Chrysophaeum taylorii</name>
    <dbReference type="NCBI Taxonomy" id="2483200"/>
    <lineage>
        <taxon>Eukaryota</taxon>
        <taxon>Sar</taxon>
        <taxon>Stramenopiles</taxon>
        <taxon>Ochrophyta</taxon>
        <taxon>Pelagophyceae</taxon>
        <taxon>Pelagomonadales</taxon>
        <taxon>Pelagomonadaceae</taxon>
        <taxon>Chrysophaeum</taxon>
    </lineage>
</organism>
<gene>
    <name evidence="2" type="ORF">CTAYLR_002165</name>
</gene>
<reference evidence="2" key="1">
    <citation type="submission" date="2023-01" db="EMBL/GenBank/DDBJ databases">
        <title>Metagenome sequencing of chrysophaentin producing Chrysophaeum taylorii.</title>
        <authorList>
            <person name="Davison J."/>
            <person name="Bewley C."/>
        </authorList>
    </citation>
    <scope>NUCLEOTIDE SEQUENCE</scope>
    <source>
        <strain evidence="2">NIES-1699</strain>
    </source>
</reference>
<dbReference type="Pfam" id="PF05347">
    <property type="entry name" value="Complex1_LYR"/>
    <property type="match status" value="1"/>
</dbReference>
<evidence type="ECO:0000313" key="2">
    <source>
        <dbReference type="EMBL" id="KAJ8613493.1"/>
    </source>
</evidence>
<comment type="caution">
    <text evidence="2">The sequence shown here is derived from an EMBL/GenBank/DDBJ whole genome shotgun (WGS) entry which is preliminary data.</text>
</comment>
<keyword evidence="3" id="KW-1185">Reference proteome</keyword>
<evidence type="ECO:0000313" key="3">
    <source>
        <dbReference type="Proteomes" id="UP001230188"/>
    </source>
</evidence>
<dbReference type="AlphaFoldDB" id="A0AAD7UNE0"/>
<protein>
    <recommendedName>
        <fullName evidence="1">Complex 1 LYR protein domain-containing protein</fullName>
    </recommendedName>
</protein>
<dbReference type="EMBL" id="JAQMWT010000028">
    <property type="protein sequence ID" value="KAJ8613493.1"/>
    <property type="molecule type" value="Genomic_DNA"/>
</dbReference>
<sequence length="89" mass="10344">MLHPTLGVYRRILFLAKRFPRCNRLKIIEEIRSEFRRNATLGPEEAKPCIQLAHDSIKQLQQYVSLDPAATSWNVKMTETPMPVPPEKK</sequence>
<dbReference type="Proteomes" id="UP001230188">
    <property type="component" value="Unassembled WGS sequence"/>
</dbReference>
<proteinExistence type="predicted"/>
<evidence type="ECO:0000259" key="1">
    <source>
        <dbReference type="Pfam" id="PF05347"/>
    </source>
</evidence>
<name>A0AAD7UNE0_9STRA</name>
<accession>A0AAD7UNE0</accession>